<dbReference type="PROSITE" id="PS51257">
    <property type="entry name" value="PROKAR_LIPOPROTEIN"/>
    <property type="match status" value="1"/>
</dbReference>
<keyword evidence="1" id="KW-0812">Transmembrane</keyword>
<feature type="transmembrane region" description="Helical" evidence="1">
    <location>
        <begin position="149"/>
        <end position="172"/>
    </location>
</feature>
<dbReference type="RefSeq" id="WP_343890156.1">
    <property type="nucleotide sequence ID" value="NZ_BAAAEH010000029.1"/>
</dbReference>
<feature type="transmembrane region" description="Helical" evidence="1">
    <location>
        <begin position="16"/>
        <end position="37"/>
    </location>
</feature>
<evidence type="ECO:0000256" key="1">
    <source>
        <dbReference type="SAM" id="Phobius"/>
    </source>
</evidence>
<dbReference type="EMBL" id="JBDIME010000023">
    <property type="protein sequence ID" value="MEN2792088.1"/>
    <property type="molecule type" value="Genomic_DNA"/>
</dbReference>
<comment type="caution">
    <text evidence="2">The sequence shown here is derived from an EMBL/GenBank/DDBJ whole genome shotgun (WGS) entry which is preliminary data.</text>
</comment>
<dbReference type="PANTHER" id="PTHR34219:SF5">
    <property type="entry name" value="BLR4505 PROTEIN"/>
    <property type="match status" value="1"/>
</dbReference>
<protein>
    <submittedName>
        <fullName evidence="2">PepSY-associated TM helix domain-containing protein</fullName>
    </submittedName>
</protein>
<evidence type="ECO:0000313" key="3">
    <source>
        <dbReference type="Proteomes" id="UP001419910"/>
    </source>
</evidence>
<proteinExistence type="predicted"/>
<reference evidence="2 3" key="1">
    <citation type="submission" date="2024-05" db="EMBL/GenBank/DDBJ databases">
        <authorList>
            <person name="Liu Q."/>
            <person name="Xin Y.-H."/>
        </authorList>
    </citation>
    <scope>NUCLEOTIDE SEQUENCE [LARGE SCALE GENOMIC DNA]</scope>
    <source>
        <strain evidence="2 3">CGMCC 1.10181</strain>
    </source>
</reference>
<feature type="transmembrane region" description="Helical" evidence="1">
    <location>
        <begin position="204"/>
        <end position="224"/>
    </location>
</feature>
<evidence type="ECO:0000313" key="2">
    <source>
        <dbReference type="EMBL" id="MEN2792088.1"/>
    </source>
</evidence>
<keyword evidence="1" id="KW-1133">Transmembrane helix</keyword>
<gene>
    <name evidence="2" type="ORF">ABC974_20835</name>
</gene>
<dbReference type="Pfam" id="PF03929">
    <property type="entry name" value="PepSY_TM"/>
    <property type="match status" value="1"/>
</dbReference>
<keyword evidence="3" id="KW-1185">Reference proteome</keyword>
<sequence length="395" mass="44410">MTQIERRQLWTAIHRYSGLFMLLFLAIAAATGCVLSFEKPLDAWLNPELFSCTTSRPIDPATAAGALERAHPELAATTFPVRAEPGRTVEVLVEPRGAQTLSFDQVFLDCRDGHVVGTRRTEAGWGRAHLMRGVYLLHYTLLAGDWGRWLMGVVALVWLLSNLVGVYLTWPLRRPWFRQWKRIWQFRRSSPLPRLLLDIHRASGLWLLLPLSVLAFTSVAMNFFSEAFLPAVQLLSPPRPSPFDGAPAGHKANPPAFPDLLRKAELLAARRQLTWQPAVYQREPVRGLSGLRFTPSGIEEYRALGPVTYWFDDATGTFVYEDSPYADSAGQALSRALFPLHTGQMIGWPGIVLDLILGLATLEMCGTALYLWLKRRPGRVSARKRERGKARSVRD</sequence>
<name>A0ABU9Y8E8_9SPHN</name>
<dbReference type="Proteomes" id="UP001419910">
    <property type="component" value="Unassembled WGS sequence"/>
</dbReference>
<accession>A0ABU9Y8E8</accession>
<feature type="transmembrane region" description="Helical" evidence="1">
    <location>
        <begin position="346"/>
        <end position="373"/>
    </location>
</feature>
<organism evidence="2 3">
    <name type="scientific">Sphingomonas oligophenolica</name>
    <dbReference type="NCBI Taxonomy" id="301154"/>
    <lineage>
        <taxon>Bacteria</taxon>
        <taxon>Pseudomonadati</taxon>
        <taxon>Pseudomonadota</taxon>
        <taxon>Alphaproteobacteria</taxon>
        <taxon>Sphingomonadales</taxon>
        <taxon>Sphingomonadaceae</taxon>
        <taxon>Sphingomonas</taxon>
    </lineage>
</organism>
<dbReference type="PANTHER" id="PTHR34219">
    <property type="entry name" value="IRON-REGULATED INNER MEMBRANE PROTEIN-RELATED"/>
    <property type="match status" value="1"/>
</dbReference>
<keyword evidence="1" id="KW-0472">Membrane</keyword>
<dbReference type="InterPro" id="IPR005625">
    <property type="entry name" value="PepSY-ass_TM"/>
</dbReference>